<dbReference type="AlphaFoldDB" id="A0A183I3T8"/>
<dbReference type="EMBL" id="UZAJ01040826">
    <property type="protein sequence ID" value="VDP16884.1"/>
    <property type="molecule type" value="Genomic_DNA"/>
</dbReference>
<evidence type="ECO:0000313" key="3">
    <source>
        <dbReference type="WBParaSite" id="OFLC_0001440801-mRNA-1"/>
    </source>
</evidence>
<name>A0A183I3T8_9BILA</name>
<proteinExistence type="predicted"/>
<sequence length="94" mass="11012">MEEQLHQLINQLIPQLPLSSLATTEAVIPAPTFLPSSNSNHSIRRVFSSINRFLEWSRDDFTVMIERMENTWLLSRLLKVKGLFYWGRGLFYVD</sequence>
<gene>
    <name evidence="1" type="ORF">OFLC_LOCUS14400</name>
</gene>
<reference evidence="1 2" key="2">
    <citation type="submission" date="2018-11" db="EMBL/GenBank/DDBJ databases">
        <authorList>
            <consortium name="Pathogen Informatics"/>
        </authorList>
    </citation>
    <scope>NUCLEOTIDE SEQUENCE [LARGE SCALE GENOMIC DNA]</scope>
</reference>
<dbReference type="WBParaSite" id="OFLC_0001440801-mRNA-1">
    <property type="protein sequence ID" value="OFLC_0001440801-mRNA-1"/>
    <property type="gene ID" value="OFLC_0001440801"/>
</dbReference>
<evidence type="ECO:0000313" key="2">
    <source>
        <dbReference type="Proteomes" id="UP000267606"/>
    </source>
</evidence>
<evidence type="ECO:0000313" key="1">
    <source>
        <dbReference type="EMBL" id="VDP16884.1"/>
    </source>
</evidence>
<dbReference type="Proteomes" id="UP000267606">
    <property type="component" value="Unassembled WGS sequence"/>
</dbReference>
<keyword evidence="2" id="KW-1185">Reference proteome</keyword>
<accession>A0A183I3T8</accession>
<protein>
    <submittedName>
        <fullName evidence="1 3">Uncharacterized protein</fullName>
    </submittedName>
</protein>
<organism evidence="3">
    <name type="scientific">Onchocerca flexuosa</name>
    <dbReference type="NCBI Taxonomy" id="387005"/>
    <lineage>
        <taxon>Eukaryota</taxon>
        <taxon>Metazoa</taxon>
        <taxon>Ecdysozoa</taxon>
        <taxon>Nematoda</taxon>
        <taxon>Chromadorea</taxon>
        <taxon>Rhabditida</taxon>
        <taxon>Spirurina</taxon>
        <taxon>Spiruromorpha</taxon>
        <taxon>Filarioidea</taxon>
        <taxon>Onchocercidae</taxon>
        <taxon>Onchocerca</taxon>
    </lineage>
</organism>
<reference evidence="3" key="1">
    <citation type="submission" date="2016-06" db="UniProtKB">
        <authorList>
            <consortium name="WormBaseParasite"/>
        </authorList>
    </citation>
    <scope>IDENTIFICATION</scope>
</reference>